<dbReference type="EMBL" id="VSRR010072763">
    <property type="protein sequence ID" value="MPC86868.1"/>
    <property type="molecule type" value="Genomic_DNA"/>
</dbReference>
<evidence type="ECO:0000313" key="3">
    <source>
        <dbReference type="Proteomes" id="UP000324222"/>
    </source>
</evidence>
<name>A0A5B7J1U7_PORTR</name>
<sequence>MPSTILSSLLMLPHLSCPLLTVLSSFSSLPPPHTTSPYTTATFSTTTINSLVPVRFVAEAGGFRVNLRRPSPQHVNLINAAVFGVNRPTALGEKRENYLLHAMTFPHFPLNPGGRKASGRGTKSVY</sequence>
<dbReference type="Proteomes" id="UP000324222">
    <property type="component" value="Unassembled WGS sequence"/>
</dbReference>
<feature type="signal peptide" evidence="1">
    <location>
        <begin position="1"/>
        <end position="18"/>
    </location>
</feature>
<reference evidence="2 3" key="1">
    <citation type="submission" date="2019-05" db="EMBL/GenBank/DDBJ databases">
        <title>Another draft genome of Portunus trituberculatus and its Hox gene families provides insights of decapod evolution.</title>
        <authorList>
            <person name="Jeong J.-H."/>
            <person name="Song I."/>
            <person name="Kim S."/>
            <person name="Choi T."/>
            <person name="Kim D."/>
            <person name="Ryu S."/>
            <person name="Kim W."/>
        </authorList>
    </citation>
    <scope>NUCLEOTIDE SEQUENCE [LARGE SCALE GENOMIC DNA]</scope>
    <source>
        <tissue evidence="2">Muscle</tissue>
    </source>
</reference>
<evidence type="ECO:0000313" key="2">
    <source>
        <dbReference type="EMBL" id="MPC86868.1"/>
    </source>
</evidence>
<proteinExistence type="predicted"/>
<accession>A0A5B7J1U7</accession>
<keyword evidence="1" id="KW-0732">Signal</keyword>
<gene>
    <name evidence="2" type="ORF">E2C01_081705</name>
</gene>
<comment type="caution">
    <text evidence="2">The sequence shown here is derived from an EMBL/GenBank/DDBJ whole genome shotgun (WGS) entry which is preliminary data.</text>
</comment>
<feature type="chain" id="PRO_5022979495" evidence="1">
    <location>
        <begin position="19"/>
        <end position="126"/>
    </location>
</feature>
<protein>
    <submittedName>
        <fullName evidence="2">Uncharacterized protein</fullName>
    </submittedName>
</protein>
<dbReference type="AlphaFoldDB" id="A0A5B7J1U7"/>
<organism evidence="2 3">
    <name type="scientific">Portunus trituberculatus</name>
    <name type="common">Swimming crab</name>
    <name type="synonym">Neptunus trituberculatus</name>
    <dbReference type="NCBI Taxonomy" id="210409"/>
    <lineage>
        <taxon>Eukaryota</taxon>
        <taxon>Metazoa</taxon>
        <taxon>Ecdysozoa</taxon>
        <taxon>Arthropoda</taxon>
        <taxon>Crustacea</taxon>
        <taxon>Multicrustacea</taxon>
        <taxon>Malacostraca</taxon>
        <taxon>Eumalacostraca</taxon>
        <taxon>Eucarida</taxon>
        <taxon>Decapoda</taxon>
        <taxon>Pleocyemata</taxon>
        <taxon>Brachyura</taxon>
        <taxon>Eubrachyura</taxon>
        <taxon>Portunoidea</taxon>
        <taxon>Portunidae</taxon>
        <taxon>Portuninae</taxon>
        <taxon>Portunus</taxon>
    </lineage>
</organism>
<evidence type="ECO:0000256" key="1">
    <source>
        <dbReference type="SAM" id="SignalP"/>
    </source>
</evidence>
<keyword evidence="3" id="KW-1185">Reference proteome</keyword>